<dbReference type="AlphaFoldDB" id="A0AAP0LCZ0"/>
<accession>A0AAP0LCZ0</accession>
<keyword evidence="2" id="KW-1185">Reference proteome</keyword>
<dbReference type="EMBL" id="JBBNAF010000001">
    <property type="protein sequence ID" value="KAK9168691.1"/>
    <property type="molecule type" value="Genomic_DNA"/>
</dbReference>
<sequence>MRVPQGRRPESRQRQADSVMGCGIAVPRMSRMRDINGAPDKAHLIPTKYCDSRSWPRLRAGNHSNQRHEYDSLGPRTLISEWEFQEKDMIQHQTNMQAQ</sequence>
<evidence type="ECO:0000313" key="2">
    <source>
        <dbReference type="Proteomes" id="UP001420932"/>
    </source>
</evidence>
<name>A0AAP0LCZ0_9MAGN</name>
<evidence type="ECO:0000313" key="1">
    <source>
        <dbReference type="EMBL" id="KAK9168691.1"/>
    </source>
</evidence>
<dbReference type="Proteomes" id="UP001420932">
    <property type="component" value="Unassembled WGS sequence"/>
</dbReference>
<comment type="caution">
    <text evidence="1">The sequence shown here is derived from an EMBL/GenBank/DDBJ whole genome shotgun (WGS) entry which is preliminary data.</text>
</comment>
<protein>
    <submittedName>
        <fullName evidence="1">Uncharacterized protein</fullName>
    </submittedName>
</protein>
<reference evidence="1 2" key="1">
    <citation type="submission" date="2024-01" db="EMBL/GenBank/DDBJ databases">
        <title>Genome assemblies of Stephania.</title>
        <authorList>
            <person name="Yang L."/>
        </authorList>
    </citation>
    <scope>NUCLEOTIDE SEQUENCE [LARGE SCALE GENOMIC DNA]</scope>
    <source>
        <strain evidence="1">YNDBR</strain>
        <tissue evidence="1">Leaf</tissue>
    </source>
</reference>
<gene>
    <name evidence="1" type="ORF">Syun_000831</name>
</gene>
<organism evidence="1 2">
    <name type="scientific">Stephania yunnanensis</name>
    <dbReference type="NCBI Taxonomy" id="152371"/>
    <lineage>
        <taxon>Eukaryota</taxon>
        <taxon>Viridiplantae</taxon>
        <taxon>Streptophyta</taxon>
        <taxon>Embryophyta</taxon>
        <taxon>Tracheophyta</taxon>
        <taxon>Spermatophyta</taxon>
        <taxon>Magnoliopsida</taxon>
        <taxon>Ranunculales</taxon>
        <taxon>Menispermaceae</taxon>
        <taxon>Menispermoideae</taxon>
        <taxon>Cissampelideae</taxon>
        <taxon>Stephania</taxon>
    </lineage>
</organism>
<proteinExistence type="predicted"/>